<dbReference type="HAMAP" id="MF_00171">
    <property type="entry name" value="TruA"/>
    <property type="match status" value="1"/>
</dbReference>
<dbReference type="SUPFAM" id="SSF55120">
    <property type="entry name" value="Pseudouridine synthase"/>
    <property type="match status" value="1"/>
</dbReference>
<feature type="domain" description="Pseudouridine synthase I TruA alpha/beta" evidence="8">
    <location>
        <begin position="134"/>
        <end position="232"/>
    </location>
</feature>
<dbReference type="InterPro" id="IPR020097">
    <property type="entry name" value="PsdUridine_synth_TruA_a/b_dom"/>
</dbReference>
<comment type="function">
    <text evidence="4">Formation of pseudouridine at positions 38, 39 and 40 in the anticodon stem and loop of transfer RNAs.</text>
</comment>
<evidence type="ECO:0000256" key="2">
    <source>
        <dbReference type="ARBA" id="ARBA00022694"/>
    </source>
</evidence>
<evidence type="ECO:0000256" key="4">
    <source>
        <dbReference type="HAMAP-Rule" id="MF_00171"/>
    </source>
</evidence>
<dbReference type="InterPro" id="IPR020103">
    <property type="entry name" value="PsdUridine_synth_cat_dom_sf"/>
</dbReference>
<dbReference type="EC" id="5.4.99.12" evidence="4"/>
<dbReference type="EMBL" id="CP084166">
    <property type="protein sequence ID" value="UJG39876.1"/>
    <property type="molecule type" value="Genomic_DNA"/>
</dbReference>
<name>A0A9Y1BJ98_9ARCH</name>
<dbReference type="Gene3D" id="3.30.70.580">
    <property type="entry name" value="Pseudouridine synthase I, catalytic domain, N-terminal subdomain"/>
    <property type="match status" value="1"/>
</dbReference>
<dbReference type="AlphaFoldDB" id="A0A9Y1BJ98"/>
<gene>
    <name evidence="4 9" type="primary">truA</name>
    <name evidence="9" type="ORF">K9W45_08430</name>
</gene>
<dbReference type="PANTHER" id="PTHR11142:SF0">
    <property type="entry name" value="TRNA PSEUDOURIDINE SYNTHASE-LIKE 1"/>
    <property type="match status" value="1"/>
</dbReference>
<reference evidence="9" key="1">
    <citation type="journal article" date="2022" name="Nat. Microbiol.">
        <title>Unique mobile elements and scalable gene flow at the prokaryote-eukaryote boundary revealed by circularized Asgard archaea genomes.</title>
        <authorList>
            <person name="Wu F."/>
            <person name="Speth D.R."/>
            <person name="Philosof A."/>
            <person name="Cremiere A."/>
            <person name="Narayanan A."/>
            <person name="Barco R.A."/>
            <person name="Connon S.A."/>
            <person name="Amend J.P."/>
            <person name="Antoshechkin I.A."/>
            <person name="Orphan V.J."/>
        </authorList>
    </citation>
    <scope>NUCLEOTIDE SEQUENCE</scope>
    <source>
        <strain evidence="9">PM71</strain>
    </source>
</reference>
<protein>
    <recommendedName>
        <fullName evidence="4">tRNA pseudouridine synthase A</fullName>
        <ecNumber evidence="4">5.4.99.12</ecNumber>
    </recommendedName>
    <alternativeName>
        <fullName evidence="4">tRNA pseudouridine(38-40) synthase</fullName>
    </alternativeName>
    <alternativeName>
        <fullName evidence="4">tRNA pseudouridylate synthase I</fullName>
    </alternativeName>
    <alternativeName>
        <fullName evidence="4">tRNA-uridine isomerase I</fullName>
    </alternativeName>
</protein>
<dbReference type="Pfam" id="PF01416">
    <property type="entry name" value="PseudoU_synth_1"/>
    <property type="match status" value="1"/>
</dbReference>
<feature type="active site" description="Nucleophile" evidence="4 5">
    <location>
        <position position="55"/>
    </location>
</feature>
<comment type="caution">
    <text evidence="4">Lacks conserved residue(s) required for the propagation of feature annotation.</text>
</comment>
<dbReference type="Gene3D" id="3.30.70.660">
    <property type="entry name" value="Pseudouridine synthase I, catalytic domain, C-terminal subdomain"/>
    <property type="match status" value="1"/>
</dbReference>
<dbReference type="PIRSF" id="PIRSF001430">
    <property type="entry name" value="tRNA_psdUrid_synth"/>
    <property type="match status" value="1"/>
</dbReference>
<evidence type="ECO:0000259" key="8">
    <source>
        <dbReference type="Pfam" id="PF01416"/>
    </source>
</evidence>
<comment type="similarity">
    <text evidence="1 4 7">Belongs to the tRNA pseudouridine synthase TruA family.</text>
</comment>
<keyword evidence="3 4" id="KW-0413">Isomerase</keyword>
<accession>A0A9Y1BJ98</accession>
<comment type="catalytic activity">
    <reaction evidence="4 7">
        <text>uridine(38/39/40) in tRNA = pseudouridine(38/39/40) in tRNA</text>
        <dbReference type="Rhea" id="RHEA:22376"/>
        <dbReference type="Rhea" id="RHEA-COMP:10085"/>
        <dbReference type="Rhea" id="RHEA-COMP:10087"/>
        <dbReference type="ChEBI" id="CHEBI:65314"/>
        <dbReference type="ChEBI" id="CHEBI:65315"/>
        <dbReference type="EC" id="5.4.99.12"/>
    </reaction>
</comment>
<evidence type="ECO:0000256" key="5">
    <source>
        <dbReference type="PIRSR" id="PIRSR001430-1"/>
    </source>
</evidence>
<evidence type="ECO:0000256" key="3">
    <source>
        <dbReference type="ARBA" id="ARBA00023235"/>
    </source>
</evidence>
<evidence type="ECO:0000256" key="1">
    <source>
        <dbReference type="ARBA" id="ARBA00009375"/>
    </source>
</evidence>
<dbReference type="InterPro" id="IPR020094">
    <property type="entry name" value="TruA/RsuA/RluB/E/F_N"/>
</dbReference>
<dbReference type="GO" id="GO:0031119">
    <property type="term" value="P:tRNA pseudouridine synthesis"/>
    <property type="evidence" value="ECO:0007669"/>
    <property type="project" value="UniProtKB-UniRule"/>
</dbReference>
<dbReference type="NCBIfam" id="TIGR00071">
    <property type="entry name" value="hisT_truA"/>
    <property type="match status" value="1"/>
</dbReference>
<organism evidence="9">
    <name type="scientific">Candidatus Heimdallarchaeum aukensis</name>
    <dbReference type="NCBI Taxonomy" id="2876573"/>
    <lineage>
        <taxon>Archaea</taxon>
        <taxon>Promethearchaeati</taxon>
        <taxon>Candidatus Heimdallarchaeota</taxon>
        <taxon>Candidatus Heimdallarchaeia (ex Rinke et al. 2021) (nom. nud.)</taxon>
        <taxon>Candidatus Heimdallarchaeales</taxon>
        <taxon>Candidatus Heimdallarchaeaceae</taxon>
        <taxon>Candidatus Heimdallarchaeum</taxon>
    </lineage>
</organism>
<feature type="binding site" evidence="4 6">
    <location>
        <position position="110"/>
    </location>
    <ligand>
        <name>substrate</name>
    </ligand>
</feature>
<sequence>MRYAVKVFYLGDYYYGYQRQPDVPTVEGTIINALKKAGYITDVKTSNFASATRTDRYVSALGNCFAFNTKKDLIITQLNHFLPHNNSIICWAKSTVDEDFSPRFAKLKKYWYFLSRDYINEKQLSINDIKKVSKKFEGTHDFRLFSKFNEKDTIRSIDKINLIENQDSLILEFIGQSFLWQQIRRIVSYILSFPFLPEQFQDTEELLGENSINHLPLKPASPHHLLFVEHYYENLNWKVNQTTLKKILSYSMFQSFELDSKHARFKKQWSFFKDRIEEN</sequence>
<dbReference type="GO" id="GO:0003723">
    <property type="term" value="F:RNA binding"/>
    <property type="evidence" value="ECO:0007669"/>
    <property type="project" value="InterPro"/>
</dbReference>
<keyword evidence="2 4" id="KW-0819">tRNA processing</keyword>
<dbReference type="InterPro" id="IPR001406">
    <property type="entry name" value="PsdUridine_synth_TruA"/>
</dbReference>
<dbReference type="Proteomes" id="UP001201020">
    <property type="component" value="Chromosome"/>
</dbReference>
<dbReference type="InterPro" id="IPR020095">
    <property type="entry name" value="PsdUridine_synth_TruA_C"/>
</dbReference>
<evidence type="ECO:0000313" key="9">
    <source>
        <dbReference type="EMBL" id="UJG39876.1"/>
    </source>
</evidence>
<dbReference type="GO" id="GO:0160147">
    <property type="term" value="F:tRNA pseudouridine(38-40) synthase activity"/>
    <property type="evidence" value="ECO:0007669"/>
    <property type="project" value="UniProtKB-EC"/>
</dbReference>
<evidence type="ECO:0000256" key="6">
    <source>
        <dbReference type="PIRSR" id="PIRSR001430-2"/>
    </source>
</evidence>
<proteinExistence type="inferred from homology"/>
<dbReference type="PANTHER" id="PTHR11142">
    <property type="entry name" value="PSEUDOURIDYLATE SYNTHASE"/>
    <property type="match status" value="1"/>
</dbReference>
<evidence type="ECO:0000256" key="7">
    <source>
        <dbReference type="RuleBase" id="RU003792"/>
    </source>
</evidence>